<dbReference type="InterPro" id="IPR012337">
    <property type="entry name" value="RNaseH-like_sf"/>
</dbReference>
<keyword evidence="3" id="KW-1185">Reference proteome</keyword>
<reference evidence="2 3" key="1">
    <citation type="submission" date="2024-10" db="EMBL/GenBank/DDBJ databases">
        <title>Updated reference genomes for cyclostephanoid diatoms.</title>
        <authorList>
            <person name="Roberts W.R."/>
            <person name="Alverson A.J."/>
        </authorList>
    </citation>
    <scope>NUCLEOTIDE SEQUENCE [LARGE SCALE GENOMIC DNA]</scope>
    <source>
        <strain evidence="2 3">AJA228-03</strain>
    </source>
</reference>
<proteinExistence type="predicted"/>
<dbReference type="PANTHER" id="PTHR37984:SF5">
    <property type="entry name" value="PROTEIN NYNRIN-LIKE"/>
    <property type="match status" value="1"/>
</dbReference>
<feature type="region of interest" description="Disordered" evidence="1">
    <location>
        <begin position="554"/>
        <end position="576"/>
    </location>
</feature>
<accession>A0ABD3SGZ8</accession>
<feature type="region of interest" description="Disordered" evidence="1">
    <location>
        <begin position="596"/>
        <end position="615"/>
    </location>
</feature>
<feature type="region of interest" description="Disordered" evidence="1">
    <location>
        <begin position="287"/>
        <end position="309"/>
    </location>
</feature>
<dbReference type="Gene3D" id="3.10.10.10">
    <property type="entry name" value="HIV Type 1 Reverse Transcriptase, subunit A, domain 1"/>
    <property type="match status" value="1"/>
</dbReference>
<dbReference type="AlphaFoldDB" id="A0ABD3SGZ8"/>
<evidence type="ECO:0000313" key="2">
    <source>
        <dbReference type="EMBL" id="KAL3823847.1"/>
    </source>
</evidence>
<dbReference type="SUPFAM" id="SSF56672">
    <property type="entry name" value="DNA/RNA polymerases"/>
    <property type="match status" value="1"/>
</dbReference>
<dbReference type="EMBL" id="JALLPB020000028">
    <property type="protein sequence ID" value="KAL3823847.1"/>
    <property type="molecule type" value="Genomic_DNA"/>
</dbReference>
<dbReference type="SUPFAM" id="SSF53098">
    <property type="entry name" value="Ribonuclease H-like"/>
    <property type="match status" value="1"/>
</dbReference>
<dbReference type="Proteomes" id="UP001530377">
    <property type="component" value="Unassembled WGS sequence"/>
</dbReference>
<gene>
    <name evidence="2" type="ORF">ACHAXA_004119</name>
</gene>
<protein>
    <submittedName>
        <fullName evidence="2">Uncharacterized protein</fullName>
    </submittedName>
</protein>
<comment type="caution">
    <text evidence="2">The sequence shown here is derived from an EMBL/GenBank/DDBJ whole genome shotgun (WGS) entry which is preliminary data.</text>
</comment>
<evidence type="ECO:0000313" key="3">
    <source>
        <dbReference type="Proteomes" id="UP001530377"/>
    </source>
</evidence>
<dbReference type="InterPro" id="IPR043502">
    <property type="entry name" value="DNA/RNA_pol_sf"/>
</dbReference>
<dbReference type="InterPro" id="IPR050951">
    <property type="entry name" value="Retrovirus_Pol_polyprotein"/>
</dbReference>
<dbReference type="PANTHER" id="PTHR37984">
    <property type="entry name" value="PROTEIN CBG26694"/>
    <property type="match status" value="1"/>
</dbReference>
<name>A0ABD3SGZ8_9STRA</name>
<organism evidence="2 3">
    <name type="scientific">Cyclostephanos tholiformis</name>
    <dbReference type="NCBI Taxonomy" id="382380"/>
    <lineage>
        <taxon>Eukaryota</taxon>
        <taxon>Sar</taxon>
        <taxon>Stramenopiles</taxon>
        <taxon>Ochrophyta</taxon>
        <taxon>Bacillariophyta</taxon>
        <taxon>Coscinodiscophyceae</taxon>
        <taxon>Thalassiosirophycidae</taxon>
        <taxon>Stephanodiscales</taxon>
        <taxon>Stephanodiscaceae</taxon>
        <taxon>Cyclostephanos</taxon>
    </lineage>
</organism>
<evidence type="ECO:0000256" key="1">
    <source>
        <dbReference type="SAM" id="MobiDB-lite"/>
    </source>
</evidence>
<feature type="compositionally biased region" description="Basic residues" evidence="1">
    <location>
        <begin position="596"/>
        <end position="608"/>
    </location>
</feature>
<sequence length="959" mass="107891">MPYTLSHRLSEGLAFSVYDCWRSKVGRRLADDVYFVPLFEDDPVDARGNKRQSIAQIQEASRMESAIIDALAHYSSRNSTFSVGGHCIDVLGVEVSADLKQAKAFWCLPRSLDIHTIPDSKIKELIMRMQQILEERGGKIQGLVHARLPGYKVLATRFLRVPPKSSYKQLILRVGLFYHAKMSASSKVPEGLKDSECEKGNLGARPPIPYVPPTDLLQAKENSDSIKLKLPDGTVISMTIFAKGNPEEYLQHVIAVLRLINQKGLDTKCRETGKELVKTSEVLEALKRKSGGPEKASASKNDQEAHKEELKQTQEMCELAKKEHDEAVAQVYEFLRNLLGGDPQAQWDRICREMHERDSWASLTGAKNKGKRPRTWASFKDCLKLHKLTVFTIDAAERQKFYIQQGVRKPQRATVRQYVSRMEVLNGYLRHLPMLKNSPKAVTTTKKGNIPFAEADLASIILSSVPIAWQNQYSLTHSTVPEAPRTLLPDLENIERVMLEKYNEKLKAQVKATTAHADGKVPKKARAEKFCQLCKTHGGPHQMHNTRDCRRYDKEDKPLGNPAGKSFGAKKPHKQFGGKKGLAYMTAMLEAIQKGQKKAAKSKKRKKRAYDSSSDSDMGDIEIAFVDYSESKRVRLRPDIVEYGPGESIPLYDLIVGKETMHELGVVLDFKEKTIQIDEILLPMRNIMNLQLKPSISRALAANACLAQEPVSTRTATKRVVEILDAKYEKADIPAIVRENCSHLGATDREKLLSVLLKFEPLFDGTLGDWNLPPVSFELKEGMKPYHGKAYPIPQIHKAVLMKEIDRLCKIGVLSWQPSSRWASPTFIIPKKDGTRKPTTVKNPQANAVLERVHQVLGQMLRTAELDMAESVTPDDVDVFLDNAAWAIRSTYHTVLKASPGAAIFGRDMLFDIPFVANWAKIGDHRQSLTDRNTARENSRRIDYDYKVGRDSLISQSPM</sequence>